<dbReference type="PANTHER" id="PTHR42759:SF5">
    <property type="entry name" value="METHANOL DEHYDROGENASE REGULATOR"/>
    <property type="match status" value="1"/>
</dbReference>
<dbReference type="Proteomes" id="UP000063781">
    <property type="component" value="Chromosome"/>
</dbReference>
<gene>
    <name evidence="3" type="ORF">AOC36_00650</name>
</gene>
<dbReference type="AlphaFoldDB" id="A0A109UGH4"/>
<feature type="domain" description="ChlI/MoxR AAA lid" evidence="2">
    <location>
        <begin position="230"/>
        <end position="298"/>
    </location>
</feature>
<sequence length="308" mass="34598">MEQRNPIIQRIISETSKVILGKESVIQLTLAAFLAGGHVLYEDVPGIGKTMLVRSLSRVMGLQASRVQFTPDMMPSDIIGISIFNTSTQHFEFKKGPIFTDILLADEINRTTPRTQSALLEAMSEGNVSQDGVTYSLGDTFFVLATQNPSTYEGTYPLPEAQLDRFIIRLSMGYPTYLEELDLLESPQRKTILPTLQAVASREDIMYLKDAVDKVTIKKELYEYALDLVRQTRKHSNIRLGVSPRGALDLVRVAKAYAVTQNRDYCIPEDFSTLFVPVCSHRVHTRSAHDFTDRILEEILANVKAPVQ</sequence>
<keyword evidence="4" id="KW-1185">Reference proteome</keyword>
<dbReference type="GO" id="GO:0005524">
    <property type="term" value="F:ATP binding"/>
    <property type="evidence" value="ECO:0007669"/>
    <property type="project" value="InterPro"/>
</dbReference>
<dbReference type="GO" id="GO:0016887">
    <property type="term" value="F:ATP hydrolysis activity"/>
    <property type="evidence" value="ECO:0007669"/>
    <property type="project" value="InterPro"/>
</dbReference>
<dbReference type="EMBL" id="CP013213">
    <property type="protein sequence ID" value="AMC92553.1"/>
    <property type="molecule type" value="Genomic_DNA"/>
</dbReference>
<dbReference type="InterPro" id="IPR041628">
    <property type="entry name" value="ChlI/MoxR_AAA_lid"/>
</dbReference>
<dbReference type="Pfam" id="PF07726">
    <property type="entry name" value="AAA_3"/>
    <property type="match status" value="1"/>
</dbReference>
<dbReference type="CDD" id="cd00009">
    <property type="entry name" value="AAA"/>
    <property type="match status" value="1"/>
</dbReference>
<dbReference type="STRING" id="1514105.AOC36_00650"/>
<dbReference type="OrthoDB" id="9808397at2"/>
<dbReference type="InterPro" id="IPR027417">
    <property type="entry name" value="P-loop_NTPase"/>
</dbReference>
<protein>
    <submittedName>
        <fullName evidence="3">AAA family ATPase</fullName>
    </submittedName>
</protein>
<dbReference type="Gene3D" id="1.10.8.80">
    <property type="entry name" value="Magnesium chelatase subunit I, C-Terminal domain"/>
    <property type="match status" value="1"/>
</dbReference>
<dbReference type="PANTHER" id="PTHR42759">
    <property type="entry name" value="MOXR FAMILY PROTEIN"/>
    <property type="match status" value="1"/>
</dbReference>
<dbReference type="Gene3D" id="3.40.50.300">
    <property type="entry name" value="P-loop containing nucleotide triphosphate hydrolases"/>
    <property type="match status" value="1"/>
</dbReference>
<dbReference type="InterPro" id="IPR011703">
    <property type="entry name" value="ATPase_AAA-3"/>
</dbReference>
<dbReference type="Pfam" id="PF17863">
    <property type="entry name" value="AAA_lid_2"/>
    <property type="match status" value="1"/>
</dbReference>
<feature type="domain" description="ATPase AAA-3" evidence="1">
    <location>
        <begin position="38"/>
        <end position="168"/>
    </location>
</feature>
<dbReference type="RefSeq" id="WP_067629952.1">
    <property type="nucleotide sequence ID" value="NZ_CP013213.1"/>
</dbReference>
<dbReference type="PIRSF" id="PIRSF002849">
    <property type="entry name" value="AAA_ATPase_chaperone_MoxR_prd"/>
    <property type="match status" value="1"/>
</dbReference>
<organism evidence="3 4">
    <name type="scientific">Erysipelothrix larvae</name>
    <dbReference type="NCBI Taxonomy" id="1514105"/>
    <lineage>
        <taxon>Bacteria</taxon>
        <taxon>Bacillati</taxon>
        <taxon>Bacillota</taxon>
        <taxon>Erysipelotrichia</taxon>
        <taxon>Erysipelotrichales</taxon>
        <taxon>Erysipelotrichaceae</taxon>
        <taxon>Erysipelothrix</taxon>
    </lineage>
</organism>
<accession>A0A109UGH4</accession>
<dbReference type="SUPFAM" id="SSF52540">
    <property type="entry name" value="P-loop containing nucleoside triphosphate hydrolases"/>
    <property type="match status" value="1"/>
</dbReference>
<name>A0A109UGH4_9FIRM</name>
<evidence type="ECO:0000313" key="4">
    <source>
        <dbReference type="Proteomes" id="UP000063781"/>
    </source>
</evidence>
<evidence type="ECO:0000259" key="1">
    <source>
        <dbReference type="Pfam" id="PF07726"/>
    </source>
</evidence>
<proteinExistence type="predicted"/>
<evidence type="ECO:0000313" key="3">
    <source>
        <dbReference type="EMBL" id="AMC92553.1"/>
    </source>
</evidence>
<reference evidence="3 4" key="1">
    <citation type="submission" date="2015-10" db="EMBL/GenBank/DDBJ databases">
        <title>Erysipelothrix larvae sp. LV19 isolated from the larval gut of the rhinoceros beetle, Trypoxylus dichotomus.</title>
        <authorList>
            <person name="Lim S."/>
            <person name="Kim B.-C."/>
        </authorList>
    </citation>
    <scope>NUCLEOTIDE SEQUENCE [LARGE SCALE GENOMIC DNA]</scope>
    <source>
        <strain evidence="3 4">LV19</strain>
    </source>
</reference>
<dbReference type="KEGG" id="erl:AOC36_00650"/>
<evidence type="ECO:0000259" key="2">
    <source>
        <dbReference type="Pfam" id="PF17863"/>
    </source>
</evidence>
<dbReference type="InterPro" id="IPR050764">
    <property type="entry name" value="CbbQ/NirQ/NorQ/GpvN"/>
</dbReference>